<organism>
    <name type="scientific">Pediculus humanus subsp. corporis</name>
    <name type="common">Body louse</name>
    <dbReference type="NCBI Taxonomy" id="121224"/>
    <lineage>
        <taxon>Eukaryota</taxon>
        <taxon>Metazoa</taxon>
        <taxon>Ecdysozoa</taxon>
        <taxon>Arthropoda</taxon>
        <taxon>Hexapoda</taxon>
        <taxon>Insecta</taxon>
        <taxon>Pterygota</taxon>
        <taxon>Neoptera</taxon>
        <taxon>Paraneoptera</taxon>
        <taxon>Psocodea</taxon>
        <taxon>Troctomorpha</taxon>
        <taxon>Phthiraptera</taxon>
        <taxon>Anoplura</taxon>
        <taxon>Pediculidae</taxon>
        <taxon>Pediculus</taxon>
    </lineage>
</organism>
<dbReference type="InterPro" id="IPR001478">
    <property type="entry name" value="PDZ"/>
</dbReference>
<feature type="compositionally biased region" description="Low complexity" evidence="7">
    <location>
        <begin position="412"/>
        <end position="429"/>
    </location>
</feature>
<dbReference type="PROSITE" id="PS50106">
    <property type="entry name" value="PDZ"/>
    <property type="match status" value="1"/>
</dbReference>
<feature type="region of interest" description="Disordered" evidence="7">
    <location>
        <begin position="410"/>
        <end position="487"/>
    </location>
</feature>
<evidence type="ECO:0000256" key="1">
    <source>
        <dbReference type="ARBA" id="ARBA00004496"/>
    </source>
</evidence>
<dbReference type="GO" id="GO:0003779">
    <property type="term" value="F:actin binding"/>
    <property type="evidence" value="ECO:0007669"/>
    <property type="project" value="TreeGrafter"/>
</dbReference>
<dbReference type="RefSeq" id="XP_002432796.1">
    <property type="nucleotide sequence ID" value="XM_002432751.1"/>
</dbReference>
<dbReference type="OrthoDB" id="5911912at2759"/>
<reference evidence="11" key="3">
    <citation type="submission" date="2021-02" db="UniProtKB">
        <authorList>
            <consortium name="EnsemblMetazoa"/>
        </authorList>
    </citation>
    <scope>IDENTIFICATION</scope>
    <source>
        <strain evidence="11">USDA</strain>
    </source>
</reference>
<dbReference type="GO" id="GO:0030018">
    <property type="term" value="C:Z disc"/>
    <property type="evidence" value="ECO:0007669"/>
    <property type="project" value="TreeGrafter"/>
</dbReference>
<dbReference type="STRING" id="121224.E0W352"/>
<dbReference type="Pfam" id="PF15936">
    <property type="entry name" value="DUF4749"/>
    <property type="match status" value="1"/>
</dbReference>
<evidence type="ECO:0000256" key="7">
    <source>
        <dbReference type="SAM" id="MobiDB-lite"/>
    </source>
</evidence>
<dbReference type="InterPro" id="IPR050604">
    <property type="entry name" value="PDZ-LIM_domain"/>
</dbReference>
<dbReference type="eggNOG" id="KOG1703">
    <property type="taxonomic scope" value="Eukaryota"/>
</dbReference>
<feature type="domain" description="LIM zinc-binding" evidence="8">
    <location>
        <begin position="313"/>
        <end position="372"/>
    </location>
</feature>
<dbReference type="FunFam" id="2.10.110.10:FF:000020">
    <property type="entry name" value="PDZ and LIM domain protein 5"/>
    <property type="match status" value="1"/>
</dbReference>
<dbReference type="CTD" id="8236937"/>
<reference evidence="10" key="1">
    <citation type="submission" date="2007-04" db="EMBL/GenBank/DDBJ databases">
        <title>Annotation of Pediculus humanus corporis strain USDA.</title>
        <authorList>
            <person name="Kirkness E."/>
            <person name="Hannick L."/>
            <person name="Hass B."/>
            <person name="Bruggner R."/>
            <person name="Lawson D."/>
            <person name="Bidwell S."/>
            <person name="Joardar V."/>
            <person name="Caler E."/>
            <person name="Walenz B."/>
            <person name="Inman J."/>
            <person name="Schobel S."/>
            <person name="Galinsky K."/>
            <person name="Amedeo P."/>
            <person name="Strausberg R."/>
        </authorList>
    </citation>
    <scope>NUCLEOTIDE SEQUENCE</scope>
    <source>
        <strain evidence="10">USDA</strain>
    </source>
</reference>
<dbReference type="GO" id="GO:0051371">
    <property type="term" value="F:muscle alpha-actinin binding"/>
    <property type="evidence" value="ECO:0007669"/>
    <property type="project" value="TreeGrafter"/>
</dbReference>
<dbReference type="GO" id="GO:0046872">
    <property type="term" value="F:metal ion binding"/>
    <property type="evidence" value="ECO:0007669"/>
    <property type="project" value="UniProtKB-KW"/>
</dbReference>
<dbReference type="FunFam" id="2.10.110.10:FF:000069">
    <property type="entry name" value="Uncharacterized protein, isoform Z"/>
    <property type="match status" value="1"/>
</dbReference>
<dbReference type="FunCoup" id="E0W352">
    <property type="interactions" value="2"/>
</dbReference>
<dbReference type="VEuPathDB" id="VectorBase:PHUM601380"/>
<dbReference type="PANTHER" id="PTHR24214">
    <property type="entry name" value="PDZ AND LIM DOMAIN PROTEIN ZASP"/>
    <property type="match status" value="1"/>
</dbReference>
<feature type="domain" description="LIM zinc-binding" evidence="8">
    <location>
        <begin position="642"/>
        <end position="697"/>
    </location>
</feature>
<evidence type="ECO:0000259" key="9">
    <source>
        <dbReference type="PROSITE" id="PS50106"/>
    </source>
</evidence>
<dbReference type="InterPro" id="IPR001781">
    <property type="entry name" value="Znf_LIM"/>
</dbReference>
<dbReference type="Gene3D" id="2.30.42.10">
    <property type="match status" value="1"/>
</dbReference>
<dbReference type="InterPro" id="IPR006643">
    <property type="entry name" value="Zasp-like_motif"/>
</dbReference>
<accession>E0W352</accession>
<keyword evidence="12" id="KW-1185">Reference proteome</keyword>
<dbReference type="EnsemblMetazoa" id="PHUM601380-RA">
    <property type="protein sequence ID" value="PHUM601380-PA"/>
    <property type="gene ID" value="PHUM601380"/>
</dbReference>
<dbReference type="PROSITE" id="PS00478">
    <property type="entry name" value="LIM_DOMAIN_1"/>
    <property type="match status" value="1"/>
</dbReference>
<name>E0W352_PEDHC</name>
<dbReference type="OMA" id="ERGPMNT"/>
<dbReference type="CDD" id="cd09461">
    <property type="entry name" value="LIM3_Enigma_like_1"/>
    <property type="match status" value="1"/>
</dbReference>
<dbReference type="PANTHER" id="PTHR24214:SF38">
    <property type="entry name" value="PDZ AND LIM DOMAIN PROTEIN ZASP-RELATED"/>
    <property type="match status" value="1"/>
</dbReference>
<evidence type="ECO:0000256" key="2">
    <source>
        <dbReference type="ARBA" id="ARBA00022490"/>
    </source>
</evidence>
<evidence type="ECO:0000313" key="10">
    <source>
        <dbReference type="EMBL" id="EEB20058.1"/>
    </source>
</evidence>
<dbReference type="SUPFAM" id="SSF50156">
    <property type="entry name" value="PDZ domain-like"/>
    <property type="match status" value="1"/>
</dbReference>
<dbReference type="GeneID" id="8236937"/>
<dbReference type="FunFam" id="2.10.110.10:FF:000060">
    <property type="entry name" value="Uncharacterized protein, isoform Z"/>
    <property type="match status" value="1"/>
</dbReference>
<protein>
    <recommendedName>
        <fullName evidence="13">PDZ and LIM domain protein Zasp</fullName>
    </recommendedName>
</protein>
<feature type="domain" description="LIM zinc-binding" evidence="8">
    <location>
        <begin position="582"/>
        <end position="641"/>
    </location>
</feature>
<evidence type="ECO:0008006" key="13">
    <source>
        <dbReference type="Google" id="ProtNLM"/>
    </source>
</evidence>
<dbReference type="EMBL" id="DS235882">
    <property type="protein sequence ID" value="EEB20058.1"/>
    <property type="molecule type" value="Genomic_DNA"/>
</dbReference>
<dbReference type="GO" id="GO:0001725">
    <property type="term" value="C:stress fiber"/>
    <property type="evidence" value="ECO:0007669"/>
    <property type="project" value="TreeGrafter"/>
</dbReference>
<dbReference type="SMART" id="SM00132">
    <property type="entry name" value="LIM"/>
    <property type="match status" value="4"/>
</dbReference>
<keyword evidence="5 6" id="KW-0440">LIM domain</keyword>
<dbReference type="CDD" id="cd08368">
    <property type="entry name" value="LIM"/>
    <property type="match status" value="1"/>
</dbReference>
<dbReference type="InterPro" id="IPR031847">
    <property type="entry name" value="PDLI1-4/Zasp-like_mid"/>
</dbReference>
<keyword evidence="2" id="KW-0963">Cytoplasm</keyword>
<feature type="region of interest" description="Disordered" evidence="7">
    <location>
        <begin position="193"/>
        <end position="239"/>
    </location>
</feature>
<dbReference type="PROSITE" id="PS50023">
    <property type="entry name" value="LIM_DOMAIN_2"/>
    <property type="match status" value="3"/>
</dbReference>
<dbReference type="GO" id="GO:0061061">
    <property type="term" value="P:muscle structure development"/>
    <property type="evidence" value="ECO:0007669"/>
    <property type="project" value="TreeGrafter"/>
</dbReference>
<dbReference type="HOGENOM" id="CLU_001357_8_2_1"/>
<reference evidence="10" key="2">
    <citation type="submission" date="2007-04" db="EMBL/GenBank/DDBJ databases">
        <title>The genome of the human body louse.</title>
        <authorList>
            <consortium name="The Human Body Louse Genome Consortium"/>
            <person name="Kirkness E."/>
            <person name="Walenz B."/>
            <person name="Hass B."/>
            <person name="Bruggner R."/>
            <person name="Strausberg R."/>
        </authorList>
    </citation>
    <scope>NUCLEOTIDE SEQUENCE</scope>
    <source>
        <strain evidence="10">USDA</strain>
    </source>
</reference>
<feature type="compositionally biased region" description="Low complexity" evidence="7">
    <location>
        <begin position="285"/>
        <end position="304"/>
    </location>
</feature>
<evidence type="ECO:0000259" key="8">
    <source>
        <dbReference type="PROSITE" id="PS50023"/>
    </source>
</evidence>
<dbReference type="GO" id="GO:0030036">
    <property type="term" value="P:actin cytoskeleton organization"/>
    <property type="evidence" value="ECO:0007669"/>
    <property type="project" value="TreeGrafter"/>
</dbReference>
<proteinExistence type="predicted"/>
<dbReference type="AlphaFoldDB" id="E0W352"/>
<evidence type="ECO:0000256" key="4">
    <source>
        <dbReference type="ARBA" id="ARBA00022833"/>
    </source>
</evidence>
<sequence>MAQLITVRLSRFDASPWGFRLQGGKDFGQPLIVQKVNANSPAEKAGLEHGGGEKKKIIHGLGGLTWKPSVVPIGPTPTPNNSIGNVQPVTKTSLAYKSQPPVPSFSQYNYAPKPFGGAQANGIGDKTQNAKNLASKQYNSPIKLYSDQTIAETLSAQAEVLAGGVVGVNFMKNEKAYNAANSEVLKMVQEIDSEPKEAEPVEEMPSTPTAPKPSGVAGLRHVSAPETKPQPAQDQKVLPPGQNICADCERLIVASSLSYYSTASHALGGRSVSPSPVAPPPPPSYTRSPPHQKHSVPYSSSSSSLPFVSYESPMCSECERCIIGLFVRIKDKNLHVDCFKCATCGTSLKNVGYYNINNKLYCDIHAKMVARQNPPSVNLEPVLVPPGTKTPASIIASSIGAVPPPPFTSQFSVSSTGSASPQPSSIAAPFQPPSSVQPPKINLTTPSAPTSLARPTSGIFTGCKPNPTLRGGVTAPPMASSSYSSGAPSSLSASKGGSFAGATSPKRGKGVLNAPNAARVPLCAHCNGQIRGPFITALGKIWCPDHFVCSNAQCSRPLADIGFVEEGNQLYCEYCFEKFIAPDCDKCKNKIKGDCLNAIGKHFHPECFSCVYCGKLFGNNPFFMEDGLPYCQKDWNELFTTKCFACGFPIEAGDRWVEALNNNYHSQCFNCTTCKSNLEGQTFFAKGGRAFCKSHAR</sequence>
<dbReference type="FunFam" id="2.10.110.10:FF:000073">
    <property type="entry name" value="Uncharacterized protein, isoform Z"/>
    <property type="match status" value="1"/>
</dbReference>
<dbReference type="GO" id="GO:0005912">
    <property type="term" value="C:adherens junction"/>
    <property type="evidence" value="ECO:0007669"/>
    <property type="project" value="TreeGrafter"/>
</dbReference>
<dbReference type="GO" id="GO:0007507">
    <property type="term" value="P:heart development"/>
    <property type="evidence" value="ECO:0007669"/>
    <property type="project" value="TreeGrafter"/>
</dbReference>
<evidence type="ECO:0000256" key="5">
    <source>
        <dbReference type="ARBA" id="ARBA00023038"/>
    </source>
</evidence>
<keyword evidence="3 6" id="KW-0479">Metal-binding</keyword>
<evidence type="ECO:0000256" key="6">
    <source>
        <dbReference type="PROSITE-ProRule" id="PRU00125"/>
    </source>
</evidence>
<comment type="subcellular location">
    <subcellularLocation>
        <location evidence="1">Cytoplasm</location>
    </subcellularLocation>
</comment>
<feature type="compositionally biased region" description="Polar residues" evidence="7">
    <location>
        <begin position="442"/>
        <end position="454"/>
    </location>
</feature>
<dbReference type="SMART" id="SM00735">
    <property type="entry name" value="ZM"/>
    <property type="match status" value="1"/>
</dbReference>
<evidence type="ECO:0000313" key="11">
    <source>
        <dbReference type="EnsemblMetazoa" id="PHUM601380-PA"/>
    </source>
</evidence>
<dbReference type="GO" id="GO:0031941">
    <property type="term" value="C:filamentous actin"/>
    <property type="evidence" value="ECO:0007669"/>
    <property type="project" value="TreeGrafter"/>
</dbReference>
<dbReference type="Gene3D" id="2.10.110.10">
    <property type="entry name" value="Cysteine Rich Protein"/>
    <property type="match status" value="4"/>
</dbReference>
<dbReference type="Proteomes" id="UP000009046">
    <property type="component" value="Unassembled WGS sequence"/>
</dbReference>
<dbReference type="CDD" id="cd09455">
    <property type="entry name" value="LIM1_Enigma_like_1"/>
    <property type="match status" value="1"/>
</dbReference>
<dbReference type="InterPro" id="IPR036034">
    <property type="entry name" value="PDZ_sf"/>
</dbReference>
<dbReference type="Pfam" id="PF00412">
    <property type="entry name" value="LIM"/>
    <property type="match status" value="4"/>
</dbReference>
<evidence type="ECO:0000256" key="3">
    <source>
        <dbReference type="ARBA" id="ARBA00022723"/>
    </source>
</evidence>
<gene>
    <name evidence="11" type="primary">8236937</name>
    <name evidence="10" type="ORF">Phum_PHUM601380</name>
</gene>
<dbReference type="KEGG" id="phu:Phum_PHUM601380"/>
<feature type="region of interest" description="Disordered" evidence="7">
    <location>
        <begin position="267"/>
        <end position="304"/>
    </location>
</feature>
<dbReference type="InParanoid" id="E0W352"/>
<dbReference type="EMBL" id="AAZO01007333">
    <property type="status" value="NOT_ANNOTATED_CDS"/>
    <property type="molecule type" value="Genomic_DNA"/>
</dbReference>
<keyword evidence="4 6" id="KW-0862">Zinc</keyword>
<evidence type="ECO:0000313" key="12">
    <source>
        <dbReference type="Proteomes" id="UP000009046"/>
    </source>
</evidence>
<feature type="domain" description="PDZ" evidence="9">
    <location>
        <begin position="6"/>
        <end position="50"/>
    </location>
</feature>
<dbReference type="SUPFAM" id="SSF57716">
    <property type="entry name" value="Glucocorticoid receptor-like (DNA-binding domain)"/>
    <property type="match status" value="5"/>
</dbReference>